<dbReference type="GO" id="GO:0032259">
    <property type="term" value="P:methylation"/>
    <property type="evidence" value="ECO:0007669"/>
    <property type="project" value="UniProtKB-KW"/>
</dbReference>
<evidence type="ECO:0000313" key="1">
    <source>
        <dbReference type="EMBL" id="MCI28680.1"/>
    </source>
</evidence>
<dbReference type="GO" id="GO:0008168">
    <property type="term" value="F:methyltransferase activity"/>
    <property type="evidence" value="ECO:0007669"/>
    <property type="project" value="UniProtKB-KW"/>
</dbReference>
<comment type="caution">
    <text evidence="1">The sequence shown here is derived from an EMBL/GenBank/DDBJ whole genome shotgun (WGS) entry which is preliminary data.</text>
</comment>
<organism evidence="1 2">
    <name type="scientific">Trifolium medium</name>
    <dbReference type="NCBI Taxonomy" id="97028"/>
    <lineage>
        <taxon>Eukaryota</taxon>
        <taxon>Viridiplantae</taxon>
        <taxon>Streptophyta</taxon>
        <taxon>Embryophyta</taxon>
        <taxon>Tracheophyta</taxon>
        <taxon>Spermatophyta</taxon>
        <taxon>Magnoliopsida</taxon>
        <taxon>eudicotyledons</taxon>
        <taxon>Gunneridae</taxon>
        <taxon>Pentapetalae</taxon>
        <taxon>rosids</taxon>
        <taxon>fabids</taxon>
        <taxon>Fabales</taxon>
        <taxon>Fabaceae</taxon>
        <taxon>Papilionoideae</taxon>
        <taxon>50 kb inversion clade</taxon>
        <taxon>NPAAA clade</taxon>
        <taxon>Hologalegina</taxon>
        <taxon>IRL clade</taxon>
        <taxon>Trifolieae</taxon>
        <taxon>Trifolium</taxon>
    </lineage>
</organism>
<name>A0A392QYM7_9FABA</name>
<keyword evidence="1" id="KW-0808">Transferase</keyword>
<dbReference type="EMBL" id="LXQA010167268">
    <property type="protein sequence ID" value="MCI28680.1"/>
    <property type="molecule type" value="Genomic_DNA"/>
</dbReference>
<protein>
    <submittedName>
        <fullName evidence="1">Putative lysine-specific demethylase ELF6-like</fullName>
    </submittedName>
</protein>
<dbReference type="AlphaFoldDB" id="A0A392QYM7"/>
<sequence length="68" mass="7570">DLSVSELAPAKDSQNQSLNKCNKYWNTSSKFLKPRIFCLEHAVQIVEMLQSKGGANVLIICHSGSFED</sequence>
<reference evidence="1 2" key="1">
    <citation type="journal article" date="2018" name="Front. Plant Sci.">
        <title>Red Clover (Trifolium pratense) and Zigzag Clover (T. medium) - A Picture of Genomic Similarities and Differences.</title>
        <authorList>
            <person name="Dluhosova J."/>
            <person name="Istvanek J."/>
            <person name="Nedelnik J."/>
            <person name="Repkova J."/>
        </authorList>
    </citation>
    <scope>NUCLEOTIDE SEQUENCE [LARGE SCALE GENOMIC DNA]</scope>
    <source>
        <strain evidence="2">cv. 10/8</strain>
        <tissue evidence="1">Leaf</tissue>
    </source>
</reference>
<keyword evidence="2" id="KW-1185">Reference proteome</keyword>
<dbReference type="Proteomes" id="UP000265520">
    <property type="component" value="Unassembled WGS sequence"/>
</dbReference>
<keyword evidence="1" id="KW-0489">Methyltransferase</keyword>
<proteinExistence type="predicted"/>
<evidence type="ECO:0000313" key="2">
    <source>
        <dbReference type="Proteomes" id="UP000265520"/>
    </source>
</evidence>
<accession>A0A392QYM7</accession>
<feature type="non-terminal residue" evidence="1">
    <location>
        <position position="1"/>
    </location>
</feature>